<dbReference type="PANTHER" id="PTHR43475">
    <property type="entry name" value="METHYLTHIORIBOSE-1-PHOSPHATE ISOMERASE"/>
    <property type="match status" value="1"/>
</dbReference>
<dbReference type="InterPro" id="IPR000649">
    <property type="entry name" value="IF-2B-related"/>
</dbReference>
<dbReference type="EMBL" id="MNUY01000013">
    <property type="protein sequence ID" value="OIO15312.1"/>
    <property type="molecule type" value="Genomic_DNA"/>
</dbReference>
<dbReference type="STRING" id="1805209.AUJ73_00865"/>
<comment type="similarity">
    <text evidence="1">Belongs to the eIF-2B alpha/beta/delta subunits family.</text>
</comment>
<dbReference type="Gene3D" id="3.40.50.10470">
    <property type="entry name" value="Translation initiation factor eif-2b, domain 2"/>
    <property type="match status" value="1"/>
</dbReference>
<evidence type="ECO:0000256" key="1">
    <source>
        <dbReference type="RuleBase" id="RU003814"/>
    </source>
</evidence>
<dbReference type="InterPro" id="IPR042529">
    <property type="entry name" value="IF_2B-like_C"/>
</dbReference>
<name>A0A1J4TUI3_9BACT</name>
<organism evidence="2 3">
    <name type="scientific">Candidatus Gottesmanbacteria bacterium CG1_02_37_22</name>
    <dbReference type="NCBI Taxonomy" id="1805209"/>
    <lineage>
        <taxon>Bacteria</taxon>
        <taxon>Candidatus Gottesmaniibacteriota</taxon>
    </lineage>
</organism>
<evidence type="ECO:0000313" key="3">
    <source>
        <dbReference type="Proteomes" id="UP000183120"/>
    </source>
</evidence>
<dbReference type="SUPFAM" id="SSF100950">
    <property type="entry name" value="NagB/RpiA/CoA transferase-like"/>
    <property type="match status" value="1"/>
</dbReference>
<dbReference type="InterPro" id="IPR027363">
    <property type="entry name" value="M1Pi_N"/>
</dbReference>
<proteinExistence type="inferred from homology"/>
<accession>A0A1J4TUI3</accession>
<comment type="caution">
    <text evidence="2">The sequence shown here is derived from an EMBL/GenBank/DDBJ whole genome shotgun (WGS) entry which is preliminary data.</text>
</comment>
<reference evidence="2 3" key="1">
    <citation type="journal article" date="2016" name="Environ. Microbiol.">
        <title>Genomic resolution of a cold subsurface aquifer community provides metabolic insights for novel microbes adapted to high CO concentrations.</title>
        <authorList>
            <person name="Probst A.J."/>
            <person name="Castelle C.J."/>
            <person name="Singh A."/>
            <person name="Brown C.T."/>
            <person name="Anantharaman K."/>
            <person name="Sharon I."/>
            <person name="Hug L.A."/>
            <person name="Burstein D."/>
            <person name="Emerson J.B."/>
            <person name="Thomas B.C."/>
            <person name="Banfield J.F."/>
        </authorList>
    </citation>
    <scope>NUCLEOTIDE SEQUENCE [LARGE SCALE GENOMIC DNA]</scope>
    <source>
        <strain evidence="2">CG1_02_37_22</strain>
    </source>
</reference>
<dbReference type="PANTHER" id="PTHR43475:SF2">
    <property type="entry name" value="RIBOSE 1,5-BISPHOSPHATE ISOMERASE"/>
    <property type="match status" value="1"/>
</dbReference>
<protein>
    <recommendedName>
        <fullName evidence="4">Translation initiation factor eIF-2B subunit delta</fullName>
    </recommendedName>
</protein>
<dbReference type="Gene3D" id="1.20.120.420">
    <property type="entry name" value="translation initiation factor eif-2b, domain 1"/>
    <property type="match status" value="1"/>
</dbReference>
<dbReference type="InterPro" id="IPR037171">
    <property type="entry name" value="NagB/RpiA_transferase-like"/>
</dbReference>
<dbReference type="AlphaFoldDB" id="A0A1J4TUI3"/>
<sequence>MVVGLNMHGYIMDKIIEIEKDIKTLRTQGATNVALATLAGIRLGANNNTKSVFQTLYKVAKALAYARPTEPLAQNAVRFIFQKESKDADFYLERCDCYEKMIYDAKAKMGDTGVEVIHDGGIYLTHCHSSTVVSMFVKAWKMGKRFSVIATETRPLYQGRITVKELLDEGLTNVSLIIDDAVASLLTVHKTRIDAIFLGADLLSYNGFVNKIGTLGICLTAKKLKVPVYCTSILLKFDPRPFDYQVIEFRSGKEIWSGAPKGLKFYTPVFDYIPYAENIKIISEKGIIKGSKINSLATLLYSFIKEKTHAEYI</sequence>
<dbReference type="Proteomes" id="UP000183120">
    <property type="component" value="Unassembled WGS sequence"/>
</dbReference>
<gene>
    <name evidence="2" type="ORF">AUJ73_00865</name>
</gene>
<dbReference type="GO" id="GO:0046523">
    <property type="term" value="F:S-methyl-5-thioribose-1-phosphate isomerase activity"/>
    <property type="evidence" value="ECO:0007669"/>
    <property type="project" value="TreeGrafter"/>
</dbReference>
<dbReference type="Pfam" id="PF01008">
    <property type="entry name" value="IF-2B"/>
    <property type="match status" value="1"/>
</dbReference>
<evidence type="ECO:0000313" key="2">
    <source>
        <dbReference type="EMBL" id="OIO15312.1"/>
    </source>
</evidence>
<evidence type="ECO:0008006" key="4">
    <source>
        <dbReference type="Google" id="ProtNLM"/>
    </source>
</evidence>
<dbReference type="GO" id="GO:0019509">
    <property type="term" value="P:L-methionine salvage from methylthioadenosine"/>
    <property type="evidence" value="ECO:0007669"/>
    <property type="project" value="TreeGrafter"/>
</dbReference>